<feature type="compositionally biased region" description="Acidic residues" evidence="1">
    <location>
        <begin position="1099"/>
        <end position="1111"/>
    </location>
</feature>
<feature type="compositionally biased region" description="Basic residues" evidence="1">
    <location>
        <begin position="985"/>
        <end position="999"/>
    </location>
</feature>
<dbReference type="AlphaFoldDB" id="A0A2X0P1V2"/>
<dbReference type="EMBL" id="FQNC01000041">
    <property type="protein sequence ID" value="SGY33239.1"/>
    <property type="molecule type" value="Genomic_DNA"/>
</dbReference>
<feature type="region of interest" description="Disordered" evidence="1">
    <location>
        <begin position="95"/>
        <end position="146"/>
    </location>
</feature>
<feature type="compositionally biased region" description="Polar residues" evidence="1">
    <location>
        <begin position="1002"/>
        <end position="1022"/>
    </location>
</feature>
<feature type="compositionally biased region" description="Acidic residues" evidence="1">
    <location>
        <begin position="1075"/>
        <end position="1085"/>
    </location>
</feature>
<feature type="region of interest" description="Disordered" evidence="1">
    <location>
        <begin position="985"/>
        <end position="1027"/>
    </location>
</feature>
<keyword evidence="3" id="KW-1185">Reference proteome</keyword>
<dbReference type="Proteomes" id="UP000249464">
    <property type="component" value="Unassembled WGS sequence"/>
</dbReference>
<dbReference type="InterPro" id="IPR040521">
    <property type="entry name" value="KDZ"/>
</dbReference>
<feature type="compositionally biased region" description="Basic and acidic residues" evidence="1">
    <location>
        <begin position="1052"/>
        <end position="1067"/>
    </location>
</feature>
<accession>A0A2X0P1V2</accession>
<organism evidence="2 3">
    <name type="scientific">Microbotryum silenes-dioicae</name>
    <dbReference type="NCBI Taxonomy" id="796604"/>
    <lineage>
        <taxon>Eukaryota</taxon>
        <taxon>Fungi</taxon>
        <taxon>Dikarya</taxon>
        <taxon>Basidiomycota</taxon>
        <taxon>Pucciniomycotina</taxon>
        <taxon>Microbotryomycetes</taxon>
        <taxon>Microbotryales</taxon>
        <taxon>Microbotryaceae</taxon>
        <taxon>Microbotryum</taxon>
    </lineage>
</organism>
<proteinExistence type="predicted"/>
<feature type="compositionally biased region" description="Basic and acidic residues" evidence="1">
    <location>
        <begin position="132"/>
        <end position="146"/>
    </location>
</feature>
<evidence type="ECO:0000313" key="3">
    <source>
        <dbReference type="Proteomes" id="UP000249464"/>
    </source>
</evidence>
<dbReference type="STRING" id="796604.A0A2X0P1V2"/>
<feature type="region of interest" description="Disordered" evidence="1">
    <location>
        <begin position="1041"/>
        <end position="1111"/>
    </location>
</feature>
<protein>
    <submittedName>
        <fullName evidence="2">BQ5605_C002g01469 protein</fullName>
    </submittedName>
</protein>
<sequence>MARGLGQLANEIDLLLGILRRAPTIVTHSNTFSDLHQTMGRHKWNRFKFRPDYFEGHPDYKPRRLRSDPQLRTNIPGTRHMVTYTARQIQQRTFNEHARGEASSPSPRPPMAPPIQADFDEAANPSGMDWDDERHSEYGGGYERDFSPAPYFPDRTSHIPIAPDYSATAERLSLADLRQDESFEPATRGQSKQETYKQFVFNDSRLRRLERPALLRQYIAFCAGVKGHLRPLIDVDEELCQGSVASEVPPPCSCESPLTLLLDVSSSDSPCLTYAERLAQIGLIGSTAAAPRSAFTFRLVQFLDSWWSTAPFPVDGAARGLDIFYEQTGWGRPGLSQHKFDKELRKQLQRALDEFRALTTSERELGDLVLGVAGSLSDKCPACYGSTRLNQAHHRVEVQHLVALDGNFQHSRDTSAKYDFQESTPALFIGEGELESMKEICDGGDSKKSEKACADSWKAANGGATQISRGKSDTGLVACVCRHDIALKMVNLYQSGEKRYYGLSLLQHISNQLPSNDTLGVLYDVACNLDGYMQSRSILPDLFPRLKFATSVFHAFAHQWPCQLEYNPRLIQHFGLTDGEGCERVWSQLRSLIPINCPASASHRRVNSSRRIDLMNKNGVDSLGMLCHPHFHAVAQTDLSDVSAIWSESDLLAQWDLQRAAQAATTAGQRRENEDKERLELFNIVQRLHHVEERLFDPMASDEAKARLQQQLRAYQQEYDRTKELAASDFQHLCNCVVKLRALHKATVQLQCCQERIDSMGRGRSGATIGQVEASKLVSVSQTHSKKVKVAIDMYNKAVGDYRNAATEQSAQILDNLPLATTIKSLVTLSPTDAFWQDGFFVHDTAPWAIDTDVQKGIKAVLLKARAEEEILRIGAEVRQLLAWLEDEDTRFVRVSQAWAEDRVPEETIKAAKKLLGTDGAGEVGTAVWHVLQRRQISFKERLDRLAERDDLSVVWLRTRSPAVHESRPSAFGLIGGLFAGRAKQVSRRSRGSPRHFGRRLSTLNNTQMQSPIAESSRSLSGPSAVDVRHTPIDLDAFRRELGLTPDPAAEQAERDRDDVYERRMEEILGSLSEQEVEEEDDAELGEGGGESGSTRGEDSDDLEILDEPMG</sequence>
<dbReference type="Pfam" id="PF18758">
    <property type="entry name" value="KDZ"/>
    <property type="match status" value="1"/>
</dbReference>
<gene>
    <name evidence="2" type="primary">BQ5605_C002g01469</name>
    <name evidence="2" type="ORF">BQ5605_C002G01469</name>
</gene>
<evidence type="ECO:0000256" key="1">
    <source>
        <dbReference type="SAM" id="MobiDB-lite"/>
    </source>
</evidence>
<dbReference type="PANTHER" id="PTHR33096:SF1">
    <property type="entry name" value="CXC1-LIKE CYSTEINE CLUSTER ASSOCIATED WITH KDZ TRANSPOSASES DOMAIN-CONTAINING PROTEIN"/>
    <property type="match status" value="1"/>
</dbReference>
<dbReference type="PANTHER" id="PTHR33096">
    <property type="entry name" value="CXC2 DOMAIN-CONTAINING PROTEIN"/>
    <property type="match status" value="1"/>
</dbReference>
<name>A0A2X0P1V2_9BASI</name>
<reference evidence="2 3" key="1">
    <citation type="submission" date="2016-11" db="EMBL/GenBank/DDBJ databases">
        <authorList>
            <person name="Jaros S."/>
            <person name="Januszkiewicz K."/>
            <person name="Wedrychowicz H."/>
        </authorList>
    </citation>
    <scope>NUCLEOTIDE SEQUENCE [LARGE SCALE GENOMIC DNA]</scope>
</reference>
<evidence type="ECO:0000313" key="2">
    <source>
        <dbReference type="EMBL" id="SGY33239.1"/>
    </source>
</evidence>